<feature type="region of interest" description="Disordered" evidence="1">
    <location>
        <begin position="147"/>
        <end position="181"/>
    </location>
</feature>
<comment type="caution">
    <text evidence="2">The sequence shown here is derived from an EMBL/GenBank/DDBJ whole genome shotgun (WGS) entry which is preliminary data.</text>
</comment>
<reference evidence="3" key="1">
    <citation type="journal article" date="2019" name="Int. J. Syst. Evol. Microbiol.">
        <title>The Global Catalogue of Microorganisms (GCM) 10K type strain sequencing project: providing services to taxonomists for standard genome sequencing and annotation.</title>
        <authorList>
            <consortium name="The Broad Institute Genomics Platform"/>
            <consortium name="The Broad Institute Genome Sequencing Center for Infectious Disease"/>
            <person name="Wu L."/>
            <person name="Ma J."/>
        </authorList>
    </citation>
    <scope>NUCLEOTIDE SEQUENCE [LARGE SCALE GENOMIC DNA]</scope>
    <source>
        <strain evidence="3">JCM 12607</strain>
    </source>
</reference>
<organism evidence="2 3">
    <name type="scientific">Streptomyces sanglieri</name>
    <dbReference type="NCBI Taxonomy" id="193460"/>
    <lineage>
        <taxon>Bacteria</taxon>
        <taxon>Bacillati</taxon>
        <taxon>Actinomycetota</taxon>
        <taxon>Actinomycetes</taxon>
        <taxon>Kitasatosporales</taxon>
        <taxon>Streptomycetaceae</taxon>
        <taxon>Streptomyces</taxon>
    </lineage>
</organism>
<proteinExistence type="predicted"/>
<evidence type="ECO:0000313" key="3">
    <source>
        <dbReference type="Proteomes" id="UP001596915"/>
    </source>
</evidence>
<name>A0ABW2X853_9ACTN</name>
<feature type="compositionally biased region" description="Basic and acidic residues" evidence="1">
    <location>
        <begin position="49"/>
        <end position="74"/>
    </location>
</feature>
<dbReference type="Proteomes" id="UP001596915">
    <property type="component" value="Unassembled WGS sequence"/>
</dbReference>
<evidence type="ECO:0000256" key="1">
    <source>
        <dbReference type="SAM" id="MobiDB-lite"/>
    </source>
</evidence>
<feature type="compositionally biased region" description="Basic and acidic residues" evidence="1">
    <location>
        <begin position="7"/>
        <end position="29"/>
    </location>
</feature>
<feature type="region of interest" description="Disordered" evidence="1">
    <location>
        <begin position="1"/>
        <end position="84"/>
    </location>
</feature>
<sequence length="181" mass="18692">MLGAGADRAEGETGDSHRVGVEGGHERVDLVPGIQPGRGHGRPLADAVSGDRVRHDPAAAQRRVEEAADGDHAETVPAHVVGPVSVDCGGTQTEMGGHVVDLRGELALQAREQECQSAVAGTQEGPGRNQTSPRPCQLRCRATARRARASRLAVGPTMPRRAGPASGCGWPGARPAARTVS</sequence>
<protein>
    <submittedName>
        <fullName evidence="2">Uncharacterized protein</fullName>
    </submittedName>
</protein>
<dbReference type="EMBL" id="JBHTGL010000009">
    <property type="protein sequence ID" value="MFD0629827.1"/>
    <property type="molecule type" value="Genomic_DNA"/>
</dbReference>
<gene>
    <name evidence="2" type="ORF">ACFQ2K_51830</name>
</gene>
<feature type="non-terminal residue" evidence="2">
    <location>
        <position position="181"/>
    </location>
</feature>
<accession>A0ABW2X853</accession>
<keyword evidence="3" id="KW-1185">Reference proteome</keyword>
<evidence type="ECO:0000313" key="2">
    <source>
        <dbReference type="EMBL" id="MFD0629827.1"/>
    </source>
</evidence>